<proteinExistence type="inferred from homology"/>
<accession>A0A1F5WB86</accession>
<name>A0A1F5WB86_9BACT</name>
<sequence length="139" mass="15444">MKNLKTLSFLTLSLIGFLDASYLAVKHYLGEPVVCSLLEGCEEVLTSKYAIVAGVPVALFGVFYYLAVFILIILYWDTGKTQFLRFAAYLTILGFAASLWFVYLQLFVIGAICLYCMASAITSTILFMLGLFIIFKTGL</sequence>
<evidence type="ECO:0000256" key="3">
    <source>
        <dbReference type="ARBA" id="ARBA00022692"/>
    </source>
</evidence>
<evidence type="ECO:0000256" key="8">
    <source>
        <dbReference type="ARBA" id="ARBA00023157"/>
    </source>
</evidence>
<keyword evidence="8" id="KW-1015">Disulfide bond</keyword>
<dbReference type="Gene3D" id="1.20.1440.130">
    <property type="entry name" value="VKOR domain"/>
    <property type="match status" value="1"/>
</dbReference>
<evidence type="ECO:0000256" key="5">
    <source>
        <dbReference type="ARBA" id="ARBA00022989"/>
    </source>
</evidence>
<keyword evidence="3 10" id="KW-0812">Transmembrane</keyword>
<evidence type="ECO:0000259" key="11">
    <source>
        <dbReference type="SMART" id="SM00756"/>
    </source>
</evidence>
<comment type="similarity">
    <text evidence="2">Belongs to the VKOR family.</text>
</comment>
<keyword evidence="7 10" id="KW-0472">Membrane</keyword>
<feature type="transmembrane region" description="Helical" evidence="10">
    <location>
        <begin position="83"/>
        <end position="103"/>
    </location>
</feature>
<reference evidence="12 13" key="1">
    <citation type="journal article" date="2016" name="Nat. Commun.">
        <title>Thousands of microbial genomes shed light on interconnected biogeochemical processes in an aquifer system.</title>
        <authorList>
            <person name="Anantharaman K."/>
            <person name="Brown C.T."/>
            <person name="Hug L.A."/>
            <person name="Sharon I."/>
            <person name="Castelle C.J."/>
            <person name="Probst A.J."/>
            <person name="Thomas B.C."/>
            <person name="Singh A."/>
            <person name="Wilkins M.J."/>
            <person name="Karaoz U."/>
            <person name="Brodie E.L."/>
            <person name="Williams K.H."/>
            <person name="Hubbard S.S."/>
            <person name="Banfield J.F."/>
        </authorList>
    </citation>
    <scope>NUCLEOTIDE SEQUENCE [LARGE SCALE GENOMIC DNA]</scope>
</reference>
<evidence type="ECO:0000313" key="13">
    <source>
        <dbReference type="Proteomes" id="UP000178743"/>
    </source>
</evidence>
<dbReference type="PANTHER" id="PTHR34573:SF1">
    <property type="entry name" value="VITAMIN K EPOXIDE REDUCTASE DOMAIN-CONTAINING PROTEIN"/>
    <property type="match status" value="1"/>
</dbReference>
<keyword evidence="5 10" id="KW-1133">Transmembrane helix</keyword>
<dbReference type="Proteomes" id="UP000178743">
    <property type="component" value="Unassembled WGS sequence"/>
</dbReference>
<comment type="subcellular location">
    <subcellularLocation>
        <location evidence="1">Membrane</location>
        <topology evidence="1">Multi-pass membrane protein</topology>
    </subcellularLocation>
</comment>
<comment type="caution">
    <text evidence="12">The sequence shown here is derived from an EMBL/GenBank/DDBJ whole genome shotgun (WGS) entry which is preliminary data.</text>
</comment>
<gene>
    <name evidence="12" type="ORF">A3C05_03750</name>
</gene>
<dbReference type="AlphaFoldDB" id="A0A1F5WB86"/>
<evidence type="ECO:0000256" key="10">
    <source>
        <dbReference type="SAM" id="Phobius"/>
    </source>
</evidence>
<keyword evidence="6" id="KW-0560">Oxidoreductase</keyword>
<dbReference type="GO" id="GO:0016491">
    <property type="term" value="F:oxidoreductase activity"/>
    <property type="evidence" value="ECO:0007669"/>
    <property type="project" value="UniProtKB-KW"/>
</dbReference>
<keyword evidence="9" id="KW-0676">Redox-active center</keyword>
<dbReference type="InterPro" id="IPR012932">
    <property type="entry name" value="VKOR"/>
</dbReference>
<evidence type="ECO:0000256" key="9">
    <source>
        <dbReference type="ARBA" id="ARBA00023284"/>
    </source>
</evidence>
<dbReference type="InterPro" id="IPR044698">
    <property type="entry name" value="VKOR/LTO1"/>
</dbReference>
<feature type="domain" description="Vitamin K epoxide reductase" evidence="11">
    <location>
        <begin position="2"/>
        <end position="134"/>
    </location>
</feature>
<dbReference type="Pfam" id="PF07884">
    <property type="entry name" value="VKOR"/>
    <property type="match status" value="1"/>
</dbReference>
<evidence type="ECO:0000256" key="1">
    <source>
        <dbReference type="ARBA" id="ARBA00004141"/>
    </source>
</evidence>
<dbReference type="SMART" id="SM00756">
    <property type="entry name" value="VKc"/>
    <property type="match status" value="1"/>
</dbReference>
<dbReference type="CDD" id="cd12916">
    <property type="entry name" value="VKOR_1"/>
    <property type="match status" value="1"/>
</dbReference>
<organism evidence="12 13">
    <name type="scientific">Candidatus Giovannonibacteria bacterium RIFCSPHIGHO2_02_FULL_45_40</name>
    <dbReference type="NCBI Taxonomy" id="1798337"/>
    <lineage>
        <taxon>Bacteria</taxon>
        <taxon>Candidatus Giovannoniibacteriota</taxon>
    </lineage>
</organism>
<feature type="transmembrane region" description="Helical" evidence="10">
    <location>
        <begin position="109"/>
        <end position="135"/>
    </location>
</feature>
<dbReference type="InterPro" id="IPR038354">
    <property type="entry name" value="VKOR_sf"/>
</dbReference>
<protein>
    <recommendedName>
        <fullName evidence="11">Vitamin K epoxide reductase domain-containing protein</fullName>
    </recommendedName>
</protein>
<evidence type="ECO:0000256" key="2">
    <source>
        <dbReference type="ARBA" id="ARBA00006214"/>
    </source>
</evidence>
<keyword evidence="4" id="KW-0874">Quinone</keyword>
<dbReference type="GO" id="GO:0016020">
    <property type="term" value="C:membrane"/>
    <property type="evidence" value="ECO:0007669"/>
    <property type="project" value="UniProtKB-SubCell"/>
</dbReference>
<dbReference type="EMBL" id="MFHP01000005">
    <property type="protein sequence ID" value="OGF72912.1"/>
    <property type="molecule type" value="Genomic_DNA"/>
</dbReference>
<evidence type="ECO:0000256" key="7">
    <source>
        <dbReference type="ARBA" id="ARBA00023136"/>
    </source>
</evidence>
<dbReference type="GO" id="GO:0048038">
    <property type="term" value="F:quinone binding"/>
    <property type="evidence" value="ECO:0007669"/>
    <property type="project" value="UniProtKB-KW"/>
</dbReference>
<feature type="transmembrane region" description="Helical" evidence="10">
    <location>
        <begin position="50"/>
        <end position="76"/>
    </location>
</feature>
<dbReference type="PANTHER" id="PTHR34573">
    <property type="entry name" value="VKC DOMAIN-CONTAINING PROTEIN"/>
    <property type="match status" value="1"/>
</dbReference>
<evidence type="ECO:0000313" key="12">
    <source>
        <dbReference type="EMBL" id="OGF72912.1"/>
    </source>
</evidence>
<evidence type="ECO:0000256" key="4">
    <source>
        <dbReference type="ARBA" id="ARBA00022719"/>
    </source>
</evidence>
<evidence type="ECO:0000256" key="6">
    <source>
        <dbReference type="ARBA" id="ARBA00023002"/>
    </source>
</evidence>